<keyword evidence="5" id="KW-0539">Nucleus</keyword>
<feature type="domain" description="C2H2-type" evidence="7">
    <location>
        <begin position="408"/>
        <end position="435"/>
    </location>
</feature>
<dbReference type="Gene3D" id="3.30.160.60">
    <property type="entry name" value="Classic Zinc Finger"/>
    <property type="match status" value="13"/>
</dbReference>
<evidence type="ECO:0000256" key="2">
    <source>
        <dbReference type="ARBA" id="ARBA00022737"/>
    </source>
</evidence>
<organism evidence="8 9">
    <name type="scientific">Acanthoscelides obtectus</name>
    <name type="common">Bean weevil</name>
    <name type="synonym">Bruchus obtectus</name>
    <dbReference type="NCBI Taxonomy" id="200917"/>
    <lineage>
        <taxon>Eukaryota</taxon>
        <taxon>Metazoa</taxon>
        <taxon>Ecdysozoa</taxon>
        <taxon>Arthropoda</taxon>
        <taxon>Hexapoda</taxon>
        <taxon>Insecta</taxon>
        <taxon>Pterygota</taxon>
        <taxon>Neoptera</taxon>
        <taxon>Endopterygota</taxon>
        <taxon>Coleoptera</taxon>
        <taxon>Polyphaga</taxon>
        <taxon>Cucujiformia</taxon>
        <taxon>Chrysomeloidea</taxon>
        <taxon>Chrysomelidae</taxon>
        <taxon>Bruchinae</taxon>
        <taxon>Bruchini</taxon>
        <taxon>Acanthoscelides</taxon>
    </lineage>
</organism>
<feature type="domain" description="C2H2-type" evidence="7">
    <location>
        <begin position="719"/>
        <end position="746"/>
    </location>
</feature>
<dbReference type="OrthoDB" id="6781499at2759"/>
<dbReference type="InterPro" id="IPR036236">
    <property type="entry name" value="Znf_C2H2_sf"/>
</dbReference>
<feature type="domain" description="C2H2-type" evidence="7">
    <location>
        <begin position="843"/>
        <end position="870"/>
    </location>
</feature>
<feature type="domain" description="C2H2-type" evidence="7">
    <location>
        <begin position="1091"/>
        <end position="1118"/>
    </location>
</feature>
<evidence type="ECO:0000256" key="1">
    <source>
        <dbReference type="ARBA" id="ARBA00022723"/>
    </source>
</evidence>
<feature type="domain" description="C2H2-type" evidence="7">
    <location>
        <begin position="533"/>
        <end position="560"/>
    </location>
</feature>
<evidence type="ECO:0000256" key="6">
    <source>
        <dbReference type="PROSITE-ProRule" id="PRU00042"/>
    </source>
</evidence>
<feature type="domain" description="C2H2-type" evidence="7">
    <location>
        <begin position="1153"/>
        <end position="1180"/>
    </location>
</feature>
<dbReference type="PROSITE" id="PS00028">
    <property type="entry name" value="ZINC_FINGER_C2H2_1"/>
    <property type="match status" value="14"/>
</dbReference>
<dbReference type="InterPro" id="IPR013087">
    <property type="entry name" value="Znf_C2H2_type"/>
</dbReference>
<feature type="domain" description="C2H2-type" evidence="7">
    <location>
        <begin position="905"/>
        <end position="932"/>
    </location>
</feature>
<dbReference type="SUPFAM" id="SSF57667">
    <property type="entry name" value="beta-beta-alpha zinc fingers"/>
    <property type="match status" value="9"/>
</dbReference>
<keyword evidence="9" id="KW-1185">Reference proteome</keyword>
<feature type="domain" description="C2H2-type" evidence="7">
    <location>
        <begin position="471"/>
        <end position="498"/>
    </location>
</feature>
<feature type="domain" description="C2H2-type" evidence="7">
    <location>
        <begin position="870"/>
        <end position="893"/>
    </location>
</feature>
<reference evidence="8" key="1">
    <citation type="submission" date="2022-03" db="EMBL/GenBank/DDBJ databases">
        <authorList>
            <person name="Sayadi A."/>
        </authorList>
    </citation>
    <scope>NUCLEOTIDE SEQUENCE</scope>
</reference>
<evidence type="ECO:0000313" key="8">
    <source>
        <dbReference type="EMBL" id="CAH1983458.1"/>
    </source>
</evidence>
<evidence type="ECO:0000313" key="9">
    <source>
        <dbReference type="Proteomes" id="UP001152888"/>
    </source>
</evidence>
<sequence>MEHQLIVEVKSEKPDTETTVDNTNFDNSDTLMLKEEFNIKSEYDEESKWDRIKVEEKLLPAIEADWTADTVDQIKMEFQEPEKLEECSTYFENTDAVGLNEEFDIKIEGYQSDGRDSGSDSVRDERCDGIDQAKMENRFVVKSEKPELKPNVNSIMFESVDTLMPNEGVDIKSEYHENALSDLTWHSIKIEEKLEPGIEADWSADSFGQMKMELQESEEKPHMSITHFENMDALGLNEEFDIKTESDQSDRVVSAYDSVKDEHMGEDIKVKMENQLPVDVKSEKLDTEPTVNSMKFDTLTQTEEFDIKFEYVEDTISDLTWDRIEEKLEPGVEADSIADQIKMEFQVSERQEEKPCVSSANLENMGALGLTEEIDIKSESDESDDLEFDSARMKKNRRMEQKYSDNIYECIHCTFKITNRSKFIRHMIKHNTQKPLECVNCDESFTNKRSLDQHILQKHPEFTTSVSHKIHKCTYCQYKTIYRRDLCAHMMKHTGAKLTCTMCDTSFTIQRSLDNHILQKHPKFAASVSSKIHECTQCEYKTTEAQRLAGHIIKHTGAKLTCTKCDASFTCQRSLDNHILQKHPELSASVSSKIHICTYCQYKTTYTRLLTDHMIKHTGSKPTCTKCDTSFISQRSLDNHILQKHPKFTASVSSKIHECTHCEFKTTEARHLAGHIMKHTGAKLTCTKCDASFTCQRSSDNHILQKHPELSASVSSKIHTCSHCQYKTTYTRLLADHMIKHTGAKLTCTKCGTSFTSQRSLDNHILQKHPKFTASVSSKIHECTHCEYKTTEARHLAGHVMKHTGAKLTCTKCDASFSCQRSLDNHILQKHPELSASVSSKIHKCTHCRYETTYTKLLADHMIKHTGPKFTCTKCDATFTNKRSLNHHILQKHPELAASVSHKIHECTHCQYKTTFTRLLDRHMMKHTGAKRTCTKCDASFTNTTSLDNHILQKHSKFAASVSSKIRECTHCEYKTTYAHCLAGHMIKHTGARLTCTKCDASYTNKRTLDHHILQKHPEFIDSISHKLHECTHCDYKTTYVRNLDRHMVKHTEANITCTKCYASFTNQPSLDNHILQRHPKFTEAVSSKIHECTHCEYKTAFANYLAKHMKKHTAAKLACTNCDASFTNKRSLDHHILQKHPDVTASMSHKIHACTHCQYKTIYITSLHRHMSKHTGAKLKCTKCDASFTTKRSIDNHILQNHPELAASVSHKIYECTHCDYKTTFTQSMKKHKDTHVT</sequence>
<evidence type="ECO:0000256" key="4">
    <source>
        <dbReference type="ARBA" id="ARBA00022833"/>
    </source>
</evidence>
<gene>
    <name evidence="8" type="ORF">ACAOBT_LOCUS15555</name>
</gene>
<dbReference type="AlphaFoldDB" id="A0A9P0L3K7"/>
<dbReference type="PROSITE" id="PS50157">
    <property type="entry name" value="ZINC_FINGER_C2H2_2"/>
    <property type="match status" value="16"/>
</dbReference>
<dbReference type="GO" id="GO:0000978">
    <property type="term" value="F:RNA polymerase II cis-regulatory region sequence-specific DNA binding"/>
    <property type="evidence" value="ECO:0007669"/>
    <property type="project" value="TreeGrafter"/>
</dbReference>
<feature type="domain" description="C2H2-type" evidence="7">
    <location>
        <begin position="595"/>
        <end position="622"/>
    </location>
</feature>
<dbReference type="PANTHER" id="PTHR24393">
    <property type="entry name" value="ZINC FINGER PROTEIN"/>
    <property type="match status" value="1"/>
</dbReference>
<feature type="domain" description="C2H2-type" evidence="7">
    <location>
        <begin position="1215"/>
        <end position="1239"/>
    </location>
</feature>
<dbReference type="GO" id="GO:0001228">
    <property type="term" value="F:DNA-binding transcription activator activity, RNA polymerase II-specific"/>
    <property type="evidence" value="ECO:0007669"/>
    <property type="project" value="TreeGrafter"/>
</dbReference>
<feature type="domain" description="C2H2-type" evidence="7">
    <location>
        <begin position="781"/>
        <end position="808"/>
    </location>
</feature>
<accession>A0A9P0L3K7</accession>
<name>A0A9P0L3K7_ACAOB</name>
<dbReference type="Pfam" id="PF00096">
    <property type="entry name" value="zf-C2H2"/>
    <property type="match status" value="2"/>
</dbReference>
<protein>
    <recommendedName>
        <fullName evidence="7">C2H2-type domain-containing protein</fullName>
    </recommendedName>
</protein>
<dbReference type="EMBL" id="CAKOFQ010006940">
    <property type="protein sequence ID" value="CAH1983458.1"/>
    <property type="molecule type" value="Genomic_DNA"/>
</dbReference>
<proteinExistence type="predicted"/>
<evidence type="ECO:0000259" key="7">
    <source>
        <dbReference type="PROSITE" id="PS50157"/>
    </source>
</evidence>
<dbReference type="SMART" id="SM00355">
    <property type="entry name" value="ZnF_C2H2"/>
    <property type="match status" value="27"/>
</dbReference>
<dbReference type="Proteomes" id="UP001152888">
    <property type="component" value="Unassembled WGS sequence"/>
</dbReference>
<keyword evidence="2" id="KW-0677">Repeat</keyword>
<comment type="caution">
    <text evidence="8">The sequence shown here is derived from an EMBL/GenBank/DDBJ whole genome shotgun (WGS) entry which is preliminary data.</text>
</comment>
<keyword evidence="3 6" id="KW-0863">Zinc-finger</keyword>
<evidence type="ECO:0000256" key="5">
    <source>
        <dbReference type="ARBA" id="ARBA00023242"/>
    </source>
</evidence>
<feature type="domain" description="C2H2-type" evidence="7">
    <location>
        <begin position="436"/>
        <end position="459"/>
    </location>
</feature>
<evidence type="ECO:0000256" key="3">
    <source>
        <dbReference type="ARBA" id="ARBA00022771"/>
    </source>
</evidence>
<keyword evidence="1" id="KW-0479">Metal-binding</keyword>
<feature type="domain" description="C2H2-type" evidence="7">
    <location>
        <begin position="932"/>
        <end position="956"/>
    </location>
</feature>
<dbReference type="GO" id="GO:0005634">
    <property type="term" value="C:nucleus"/>
    <property type="evidence" value="ECO:0007669"/>
    <property type="project" value="TreeGrafter"/>
</dbReference>
<dbReference type="GO" id="GO:0008270">
    <property type="term" value="F:zinc ion binding"/>
    <property type="evidence" value="ECO:0007669"/>
    <property type="project" value="UniProtKB-KW"/>
</dbReference>
<feature type="domain" description="C2H2-type" evidence="7">
    <location>
        <begin position="746"/>
        <end position="769"/>
    </location>
</feature>
<feature type="domain" description="C2H2-type" evidence="7">
    <location>
        <begin position="657"/>
        <end position="684"/>
    </location>
</feature>
<dbReference type="PANTHER" id="PTHR24393:SF34">
    <property type="entry name" value="PR_SET DOMAIN 13"/>
    <property type="match status" value="1"/>
</dbReference>
<keyword evidence="4" id="KW-0862">Zinc</keyword>